<keyword evidence="5" id="KW-0067">ATP-binding</keyword>
<dbReference type="InterPro" id="IPR042213">
    <property type="entry name" value="NBD_C_sf"/>
</dbReference>
<evidence type="ECO:0000256" key="2">
    <source>
        <dbReference type="ARBA" id="ARBA00022679"/>
    </source>
</evidence>
<evidence type="ECO:0000256" key="5">
    <source>
        <dbReference type="ARBA" id="ARBA00022840"/>
    </source>
</evidence>
<evidence type="ECO:0000256" key="4">
    <source>
        <dbReference type="ARBA" id="ARBA00022777"/>
    </source>
</evidence>
<dbReference type="RefSeq" id="WP_249865584.1">
    <property type="nucleotide sequence ID" value="NZ_CP027059.1"/>
</dbReference>
<evidence type="ECO:0000259" key="8">
    <source>
        <dbReference type="Pfam" id="PF17042"/>
    </source>
</evidence>
<keyword evidence="3" id="KW-0547">Nucleotide-binding</keyword>
<sequence>MTKDNGLLLAFYGDDFTGSTDAMEALAISGYRTVLFLEPPTAEMVERFDGIRCIGVAGTSRAKNPTDMEAELQPVYRQFADIQAPIVHYKTCSTFDSAPEVGSIGKAIELARSYFKDQAVIPLLVGAPPLGRFTLFGQHFARMHDTVYRLDRHPVMSKHPITPMKEADLRLHLAKQTDEPIELMNILELEGDIEAVKERYNGKANKPGVLLFDVLDEERMRVSGRLIWESAAESGHTHFVVGSSGVGYALTAHWNAAGMGTGDNAQHKAQVKPAKQVFAVSGSASMVTQQQIENAMKAGFHAIRVSVDQIMNAESAPRELLDEAIRLVKQGESVILYTAMGPEDEAIAATRERFAQLGMPELQSGEFIGRQLGRWTREVMEATGIRRVIVAGGDTSGFVTREMGIYGLEMLLPISPGAPLCKAYSAEAEMEGVELALKGGQLGGPDFFENVRKASSL</sequence>
<evidence type="ECO:0000256" key="6">
    <source>
        <dbReference type="ARBA" id="ARBA00023277"/>
    </source>
</evidence>
<dbReference type="Proteomes" id="UP001057134">
    <property type="component" value="Chromosome"/>
</dbReference>
<dbReference type="Gene3D" id="3.40.980.20">
    <property type="entry name" value="Four-carbon acid sugar kinase, nucleotide binding domain"/>
    <property type="match status" value="1"/>
</dbReference>
<evidence type="ECO:0000313" key="10">
    <source>
        <dbReference type="Proteomes" id="UP001057134"/>
    </source>
</evidence>
<keyword evidence="4" id="KW-0418">Kinase</keyword>
<dbReference type="InterPro" id="IPR031475">
    <property type="entry name" value="NBD_C"/>
</dbReference>
<reference evidence="9" key="2">
    <citation type="journal article" date="2021" name="J Anim Sci Technol">
        <title>Complete genome sequence of Paenibacillus konkukensis sp. nov. SK3146 as a potential probiotic strain.</title>
        <authorList>
            <person name="Jung H.I."/>
            <person name="Park S."/>
            <person name="Niu K.M."/>
            <person name="Lee S.W."/>
            <person name="Kothari D."/>
            <person name="Yi K.J."/>
            <person name="Kim S.K."/>
        </authorList>
    </citation>
    <scope>NUCLEOTIDE SEQUENCE</scope>
    <source>
        <strain evidence="9">SK3146</strain>
    </source>
</reference>
<keyword evidence="6" id="KW-0119">Carbohydrate metabolism</keyword>
<name>A0ABY4RQ95_9BACL</name>
<accession>A0ABY4RQ95</accession>
<evidence type="ECO:0000256" key="1">
    <source>
        <dbReference type="ARBA" id="ARBA00005715"/>
    </source>
</evidence>
<keyword evidence="2" id="KW-0808">Transferase</keyword>
<reference evidence="9" key="1">
    <citation type="submission" date="2018-02" db="EMBL/GenBank/DDBJ databases">
        <authorList>
            <person name="Kim S.-K."/>
            <person name="Jung H.-I."/>
            <person name="Lee S.-W."/>
        </authorList>
    </citation>
    <scope>NUCLEOTIDE SEQUENCE</scope>
    <source>
        <strain evidence="9">SK3146</strain>
    </source>
</reference>
<evidence type="ECO:0008006" key="11">
    <source>
        <dbReference type="Google" id="ProtNLM"/>
    </source>
</evidence>
<evidence type="ECO:0000313" key="9">
    <source>
        <dbReference type="EMBL" id="UQZ83579.1"/>
    </source>
</evidence>
<protein>
    <recommendedName>
        <fullName evidence="11">Four-carbon acid sugar kinase family protein</fullName>
    </recommendedName>
</protein>
<dbReference type="InterPro" id="IPR010737">
    <property type="entry name" value="4-carb_acid_sugar_kinase_N"/>
</dbReference>
<dbReference type="Pfam" id="PF07005">
    <property type="entry name" value="SBD_N"/>
    <property type="match status" value="1"/>
</dbReference>
<evidence type="ECO:0000259" key="7">
    <source>
        <dbReference type="Pfam" id="PF07005"/>
    </source>
</evidence>
<dbReference type="EMBL" id="CP027059">
    <property type="protein sequence ID" value="UQZ83579.1"/>
    <property type="molecule type" value="Genomic_DNA"/>
</dbReference>
<dbReference type="InterPro" id="IPR037051">
    <property type="entry name" value="4-carb_acid_sugar_kinase_N_sf"/>
</dbReference>
<feature type="domain" description="Four-carbon acid sugar kinase N-terminal" evidence="7">
    <location>
        <begin position="9"/>
        <end position="250"/>
    </location>
</feature>
<dbReference type="Gene3D" id="3.40.50.10840">
    <property type="entry name" value="Putative sugar-binding, N-terminal domain"/>
    <property type="match status" value="1"/>
</dbReference>
<proteinExistence type="inferred from homology"/>
<comment type="similarity">
    <text evidence="1">Belongs to the four-carbon acid sugar kinase family.</text>
</comment>
<dbReference type="SUPFAM" id="SSF142764">
    <property type="entry name" value="YgbK-like"/>
    <property type="match status" value="1"/>
</dbReference>
<evidence type="ECO:0000256" key="3">
    <source>
        <dbReference type="ARBA" id="ARBA00022741"/>
    </source>
</evidence>
<dbReference type="Pfam" id="PF17042">
    <property type="entry name" value="NBD_C"/>
    <property type="match status" value="1"/>
</dbReference>
<organism evidence="9 10">
    <name type="scientific">Paenibacillus konkukensis</name>
    <dbReference type="NCBI Taxonomy" id="2020716"/>
    <lineage>
        <taxon>Bacteria</taxon>
        <taxon>Bacillati</taxon>
        <taxon>Bacillota</taxon>
        <taxon>Bacilli</taxon>
        <taxon>Bacillales</taxon>
        <taxon>Paenibacillaceae</taxon>
        <taxon>Paenibacillus</taxon>
    </lineage>
</organism>
<feature type="domain" description="Four-carbon acid sugar kinase nucleotide binding" evidence="8">
    <location>
        <begin position="279"/>
        <end position="448"/>
    </location>
</feature>
<keyword evidence="10" id="KW-1185">Reference proteome</keyword>
<gene>
    <name evidence="9" type="ORF">SK3146_02766</name>
</gene>